<feature type="transmembrane region" description="Helical" evidence="1">
    <location>
        <begin position="96"/>
        <end position="117"/>
    </location>
</feature>
<evidence type="ECO:0000313" key="3">
    <source>
        <dbReference type="Proteomes" id="UP000712600"/>
    </source>
</evidence>
<name>A0A8S9P2G3_BRACR</name>
<dbReference type="Proteomes" id="UP000712600">
    <property type="component" value="Unassembled WGS sequence"/>
</dbReference>
<feature type="transmembrane region" description="Helical" evidence="1">
    <location>
        <begin position="196"/>
        <end position="220"/>
    </location>
</feature>
<proteinExistence type="predicted"/>
<evidence type="ECO:0000313" key="2">
    <source>
        <dbReference type="EMBL" id="KAF3509849.1"/>
    </source>
</evidence>
<dbReference type="EMBL" id="QGKX02001521">
    <property type="protein sequence ID" value="KAF3509849.1"/>
    <property type="molecule type" value="Genomic_DNA"/>
</dbReference>
<accession>A0A8S9P2G3</accession>
<organism evidence="2 3">
    <name type="scientific">Brassica cretica</name>
    <name type="common">Mustard</name>
    <dbReference type="NCBI Taxonomy" id="69181"/>
    <lineage>
        <taxon>Eukaryota</taxon>
        <taxon>Viridiplantae</taxon>
        <taxon>Streptophyta</taxon>
        <taxon>Embryophyta</taxon>
        <taxon>Tracheophyta</taxon>
        <taxon>Spermatophyta</taxon>
        <taxon>Magnoliopsida</taxon>
        <taxon>eudicotyledons</taxon>
        <taxon>Gunneridae</taxon>
        <taxon>Pentapetalae</taxon>
        <taxon>rosids</taxon>
        <taxon>malvids</taxon>
        <taxon>Brassicales</taxon>
        <taxon>Brassicaceae</taxon>
        <taxon>Brassiceae</taxon>
        <taxon>Brassica</taxon>
    </lineage>
</organism>
<feature type="transmembrane region" description="Helical" evidence="1">
    <location>
        <begin position="64"/>
        <end position="84"/>
    </location>
</feature>
<sequence>MGLACVLSPPAGRREPLHKAWLLAETAQENMNPGPHSVHSSFGLSLCSQTNLQKMKEKNLHSPAAFVVVGGVVSCFSHFCFLPAHLPVRDVCGPYAMMLSEIVGLCVDLVFLGGGWCHDEARSSGLGEKSALRAALRSGSWFLPMLDLLLCVGADRRLGGGSLVRSRAMCALPDAPVELDLESNPVRECGSEGFRVVAVVAAFIAAFDVVRVVVFLPLRLVRLLYGSPLYGSSWETRVRIGHPSTSVVPLGPLWWADLWSLCRRGRRHQDVALTTPVFLLWLALSSKAESNKCDLLLIFGLSRWRSKGFWGGLRFEALGTRVLFYRWWIEARGCSG</sequence>
<reference evidence="2" key="1">
    <citation type="submission" date="2019-12" db="EMBL/GenBank/DDBJ databases">
        <title>Genome sequencing and annotation of Brassica cretica.</title>
        <authorList>
            <person name="Studholme D.J."/>
            <person name="Sarris P."/>
        </authorList>
    </citation>
    <scope>NUCLEOTIDE SEQUENCE</scope>
    <source>
        <strain evidence="2">PFS-109/04</strain>
        <tissue evidence="2">Leaf</tissue>
    </source>
</reference>
<gene>
    <name evidence="2" type="ORF">F2Q69_00002153</name>
</gene>
<keyword evidence="1" id="KW-1133">Transmembrane helix</keyword>
<comment type="caution">
    <text evidence="2">The sequence shown here is derived from an EMBL/GenBank/DDBJ whole genome shotgun (WGS) entry which is preliminary data.</text>
</comment>
<evidence type="ECO:0000256" key="1">
    <source>
        <dbReference type="SAM" id="Phobius"/>
    </source>
</evidence>
<keyword evidence="1" id="KW-0472">Membrane</keyword>
<dbReference type="AlphaFoldDB" id="A0A8S9P2G3"/>
<keyword evidence="1" id="KW-0812">Transmembrane</keyword>
<protein>
    <submittedName>
        <fullName evidence="2">Uncharacterized protein</fullName>
    </submittedName>
</protein>